<evidence type="ECO:0000313" key="6">
    <source>
        <dbReference type="Proteomes" id="UP001221898"/>
    </source>
</evidence>
<dbReference type="FunFam" id="2.60.40.10:FF:000283">
    <property type="entry name" value="Immunoglobulin kappa constant"/>
    <property type="match status" value="2"/>
</dbReference>
<keyword evidence="2" id="KW-0393">Immunoglobulin domain</keyword>
<dbReference type="AlphaFoldDB" id="A0AAD7R2W9"/>
<dbReference type="Gene3D" id="2.60.40.10">
    <property type="entry name" value="Immunoglobulins"/>
    <property type="match status" value="2"/>
</dbReference>
<evidence type="ECO:0000259" key="4">
    <source>
        <dbReference type="PROSITE" id="PS50835"/>
    </source>
</evidence>
<accession>A0AAD7R2W9</accession>
<dbReference type="Proteomes" id="UP001221898">
    <property type="component" value="Unassembled WGS sequence"/>
</dbReference>
<evidence type="ECO:0000256" key="3">
    <source>
        <dbReference type="SAM" id="SignalP"/>
    </source>
</evidence>
<dbReference type="PANTHER" id="PTHR23411">
    <property type="entry name" value="TAPASIN"/>
    <property type="match status" value="1"/>
</dbReference>
<reference evidence="5" key="1">
    <citation type="journal article" date="2023" name="Science">
        <title>Genome structures resolve the early diversification of teleost fishes.</title>
        <authorList>
            <person name="Parey E."/>
            <person name="Louis A."/>
            <person name="Montfort J."/>
            <person name="Bouchez O."/>
            <person name="Roques C."/>
            <person name="Iampietro C."/>
            <person name="Lluch J."/>
            <person name="Castinel A."/>
            <person name="Donnadieu C."/>
            <person name="Desvignes T."/>
            <person name="Floi Bucao C."/>
            <person name="Jouanno E."/>
            <person name="Wen M."/>
            <person name="Mejri S."/>
            <person name="Dirks R."/>
            <person name="Jansen H."/>
            <person name="Henkel C."/>
            <person name="Chen W.J."/>
            <person name="Zahm M."/>
            <person name="Cabau C."/>
            <person name="Klopp C."/>
            <person name="Thompson A.W."/>
            <person name="Robinson-Rechavi M."/>
            <person name="Braasch I."/>
            <person name="Lecointre G."/>
            <person name="Bobe J."/>
            <person name="Postlethwait J.H."/>
            <person name="Berthelot C."/>
            <person name="Roest Crollius H."/>
            <person name="Guiguen Y."/>
        </authorList>
    </citation>
    <scope>NUCLEOTIDE SEQUENCE</scope>
    <source>
        <strain evidence="5">NC1722</strain>
    </source>
</reference>
<protein>
    <recommendedName>
        <fullName evidence="4">Ig-like domain-containing protein</fullName>
    </recommendedName>
</protein>
<dbReference type="Pfam" id="PF07654">
    <property type="entry name" value="C1-set"/>
    <property type="match status" value="2"/>
</dbReference>
<gene>
    <name evidence="5" type="ORF">AAFF_G00441790</name>
</gene>
<keyword evidence="1" id="KW-1015">Disulfide bond</keyword>
<dbReference type="InterPro" id="IPR036179">
    <property type="entry name" value="Ig-like_dom_sf"/>
</dbReference>
<evidence type="ECO:0000313" key="5">
    <source>
        <dbReference type="EMBL" id="KAJ8358410.1"/>
    </source>
</evidence>
<comment type="caution">
    <text evidence="5">The sequence shown here is derived from an EMBL/GenBank/DDBJ whole genome shotgun (WGS) entry which is preliminary data.</text>
</comment>
<keyword evidence="3" id="KW-0732">Signal</keyword>
<evidence type="ECO:0000256" key="1">
    <source>
        <dbReference type="ARBA" id="ARBA00023157"/>
    </source>
</evidence>
<dbReference type="InterPro" id="IPR013783">
    <property type="entry name" value="Ig-like_fold"/>
</dbReference>
<feature type="domain" description="Ig-like" evidence="4">
    <location>
        <begin position="70"/>
        <end position="163"/>
    </location>
</feature>
<feature type="chain" id="PRO_5041997174" description="Ig-like domain-containing protein" evidence="3">
    <location>
        <begin position="18"/>
        <end position="321"/>
    </location>
</feature>
<proteinExistence type="predicted"/>
<dbReference type="InterPro" id="IPR050380">
    <property type="entry name" value="Immune_Resp_Modulators"/>
</dbReference>
<dbReference type="InterPro" id="IPR003597">
    <property type="entry name" value="Ig_C1-set"/>
</dbReference>
<dbReference type="PROSITE" id="PS50835">
    <property type="entry name" value="IG_LIKE"/>
    <property type="match status" value="2"/>
</dbReference>
<feature type="signal peptide" evidence="3">
    <location>
        <begin position="1"/>
        <end position="17"/>
    </location>
</feature>
<sequence length="321" mass="33466">MLGTLCTLITLLSCVSGVTVVTQKPPVLAFPLALLELSCSFCTGVYMICITVVFGQGTKLVVADSSLAAPSLSLLPPSSEELKTDKATLACLAQIAVGFADVSWTSNEGPVTDGVFTSSAKQQPDKSFGLSSFLTIKPSQWISGRVFSCKVSVGSTVTEKSITKSDCTVSCSLSSPHTPTLLISQLDKLSCSFCTGVYVICITVVFGQGTKLIVADSSLAAPSLSLLPPSSEELKTDKATLACLAQIAVGFADVSWTSNEGPVTDGVFTSSAKQQPDKSFGLSSFLTIKPSQWISGRVFSCKVSVGSTVTEKSISKSDCSE</sequence>
<evidence type="ECO:0000256" key="2">
    <source>
        <dbReference type="ARBA" id="ARBA00023319"/>
    </source>
</evidence>
<dbReference type="InterPro" id="IPR007110">
    <property type="entry name" value="Ig-like_dom"/>
</dbReference>
<dbReference type="SMART" id="SM00407">
    <property type="entry name" value="IGc1"/>
    <property type="match status" value="2"/>
</dbReference>
<organism evidence="5 6">
    <name type="scientific">Aldrovandia affinis</name>
    <dbReference type="NCBI Taxonomy" id="143900"/>
    <lineage>
        <taxon>Eukaryota</taxon>
        <taxon>Metazoa</taxon>
        <taxon>Chordata</taxon>
        <taxon>Craniata</taxon>
        <taxon>Vertebrata</taxon>
        <taxon>Euteleostomi</taxon>
        <taxon>Actinopterygii</taxon>
        <taxon>Neopterygii</taxon>
        <taxon>Teleostei</taxon>
        <taxon>Notacanthiformes</taxon>
        <taxon>Halosauridae</taxon>
        <taxon>Aldrovandia</taxon>
    </lineage>
</organism>
<keyword evidence="6" id="KW-1185">Reference proteome</keyword>
<dbReference type="SUPFAM" id="SSF48726">
    <property type="entry name" value="Immunoglobulin"/>
    <property type="match status" value="2"/>
</dbReference>
<name>A0AAD7R2W9_9TELE</name>
<dbReference type="EMBL" id="JAINUG010000996">
    <property type="protein sequence ID" value="KAJ8358410.1"/>
    <property type="molecule type" value="Genomic_DNA"/>
</dbReference>
<feature type="domain" description="Ig-like" evidence="4">
    <location>
        <begin position="222"/>
        <end position="315"/>
    </location>
</feature>